<organism evidence="2 3">
    <name type="scientific">Dreissena polymorpha</name>
    <name type="common">Zebra mussel</name>
    <name type="synonym">Mytilus polymorpha</name>
    <dbReference type="NCBI Taxonomy" id="45954"/>
    <lineage>
        <taxon>Eukaryota</taxon>
        <taxon>Metazoa</taxon>
        <taxon>Spiralia</taxon>
        <taxon>Lophotrochozoa</taxon>
        <taxon>Mollusca</taxon>
        <taxon>Bivalvia</taxon>
        <taxon>Autobranchia</taxon>
        <taxon>Heteroconchia</taxon>
        <taxon>Euheterodonta</taxon>
        <taxon>Imparidentia</taxon>
        <taxon>Neoheterodontei</taxon>
        <taxon>Myida</taxon>
        <taxon>Dreissenoidea</taxon>
        <taxon>Dreissenidae</taxon>
        <taxon>Dreissena</taxon>
    </lineage>
</organism>
<comment type="caution">
    <text evidence="2">The sequence shown here is derived from an EMBL/GenBank/DDBJ whole genome shotgun (WGS) entry which is preliminary data.</text>
</comment>
<feature type="compositionally biased region" description="Basic and acidic residues" evidence="1">
    <location>
        <begin position="42"/>
        <end position="54"/>
    </location>
</feature>
<dbReference type="EMBL" id="JAIWYP010000010">
    <property type="protein sequence ID" value="KAH3749409.1"/>
    <property type="molecule type" value="Genomic_DNA"/>
</dbReference>
<dbReference type="AlphaFoldDB" id="A0A9D4I5Y4"/>
<gene>
    <name evidence="2" type="ORF">DPMN_183907</name>
</gene>
<accession>A0A9D4I5Y4</accession>
<reference evidence="2" key="2">
    <citation type="submission" date="2020-11" db="EMBL/GenBank/DDBJ databases">
        <authorList>
            <person name="McCartney M.A."/>
            <person name="Auch B."/>
            <person name="Kono T."/>
            <person name="Mallez S."/>
            <person name="Becker A."/>
            <person name="Gohl D.M."/>
            <person name="Silverstein K.A.T."/>
            <person name="Koren S."/>
            <person name="Bechman K.B."/>
            <person name="Herman A."/>
            <person name="Abrahante J.E."/>
            <person name="Garbe J."/>
        </authorList>
    </citation>
    <scope>NUCLEOTIDE SEQUENCE</scope>
    <source>
        <strain evidence="2">Duluth1</strain>
        <tissue evidence="2">Whole animal</tissue>
    </source>
</reference>
<feature type="region of interest" description="Disordered" evidence="1">
    <location>
        <begin position="42"/>
        <end position="83"/>
    </location>
</feature>
<keyword evidence="3" id="KW-1185">Reference proteome</keyword>
<evidence type="ECO:0000313" key="2">
    <source>
        <dbReference type="EMBL" id="KAH3749409.1"/>
    </source>
</evidence>
<name>A0A9D4I5Y4_DREPO</name>
<proteinExistence type="predicted"/>
<reference evidence="2" key="1">
    <citation type="journal article" date="2019" name="bioRxiv">
        <title>The Genome of the Zebra Mussel, Dreissena polymorpha: A Resource for Invasive Species Research.</title>
        <authorList>
            <person name="McCartney M.A."/>
            <person name="Auch B."/>
            <person name="Kono T."/>
            <person name="Mallez S."/>
            <person name="Zhang Y."/>
            <person name="Obille A."/>
            <person name="Becker A."/>
            <person name="Abrahante J.E."/>
            <person name="Garbe J."/>
            <person name="Badalamenti J.P."/>
            <person name="Herman A."/>
            <person name="Mangelson H."/>
            <person name="Liachko I."/>
            <person name="Sullivan S."/>
            <person name="Sone E.D."/>
            <person name="Koren S."/>
            <person name="Silverstein K.A.T."/>
            <person name="Beckman K.B."/>
            <person name="Gohl D.M."/>
        </authorList>
    </citation>
    <scope>NUCLEOTIDE SEQUENCE</scope>
    <source>
        <strain evidence="2">Duluth1</strain>
        <tissue evidence="2">Whole animal</tissue>
    </source>
</reference>
<dbReference type="Proteomes" id="UP000828390">
    <property type="component" value="Unassembled WGS sequence"/>
</dbReference>
<evidence type="ECO:0000256" key="1">
    <source>
        <dbReference type="SAM" id="MobiDB-lite"/>
    </source>
</evidence>
<sequence length="83" mass="9495">MEKHQTVTEVRYFVTPSTIHGNSVCHLATRTYPKIIRRNELKFKTGTKEPRNADHNPSFDSYPLSAHVMAGHQTDSSRYDPPP</sequence>
<evidence type="ECO:0000313" key="3">
    <source>
        <dbReference type="Proteomes" id="UP000828390"/>
    </source>
</evidence>
<protein>
    <submittedName>
        <fullName evidence="2">Uncharacterized protein</fullName>
    </submittedName>
</protein>